<dbReference type="AlphaFoldDB" id="D8LVK3"/>
<comment type="similarity">
    <text evidence="3">Belongs to the CNOT2/3/5 family.</text>
</comment>
<dbReference type="Pfam" id="PF04153">
    <property type="entry name" value="NOT2_3_5_C"/>
    <property type="match status" value="1"/>
</dbReference>
<organism evidence="13">
    <name type="scientific">Blastocystis hominis</name>
    <dbReference type="NCBI Taxonomy" id="12968"/>
    <lineage>
        <taxon>Eukaryota</taxon>
        <taxon>Sar</taxon>
        <taxon>Stramenopiles</taxon>
        <taxon>Bigyra</taxon>
        <taxon>Opalozoa</taxon>
        <taxon>Opalinata</taxon>
        <taxon>Blastocystidae</taxon>
        <taxon>Blastocystis</taxon>
    </lineage>
</organism>
<dbReference type="Pfam" id="PF04065">
    <property type="entry name" value="Not3"/>
    <property type="match status" value="1"/>
</dbReference>
<keyword evidence="8" id="KW-0539">Nucleus</keyword>
<feature type="compositionally biased region" description="Basic and acidic residues" evidence="10">
    <location>
        <begin position="153"/>
        <end position="165"/>
    </location>
</feature>
<evidence type="ECO:0000259" key="12">
    <source>
        <dbReference type="Pfam" id="PF04153"/>
    </source>
</evidence>
<feature type="domain" description="NOT2/NOT3/NOT5 C-terminal" evidence="12">
    <location>
        <begin position="297"/>
        <end position="380"/>
    </location>
</feature>
<proteinExistence type="inferred from homology"/>
<evidence type="ECO:0000256" key="5">
    <source>
        <dbReference type="ARBA" id="ARBA00022491"/>
    </source>
</evidence>
<dbReference type="Gene3D" id="2.30.30.1020">
    <property type="entry name" value="CCR4-NOT complex subunit 2/3/5, C-terminal domain"/>
    <property type="match status" value="1"/>
</dbReference>
<dbReference type="GO" id="GO:0030015">
    <property type="term" value="C:CCR4-NOT core complex"/>
    <property type="evidence" value="ECO:0007669"/>
    <property type="project" value="InterPro"/>
</dbReference>
<dbReference type="PANTHER" id="PTHR23326">
    <property type="entry name" value="CCR4 NOT-RELATED"/>
    <property type="match status" value="1"/>
</dbReference>
<dbReference type="EMBL" id="FN668638">
    <property type="protein sequence ID" value="CBK19842.2"/>
    <property type="molecule type" value="Genomic_DNA"/>
</dbReference>
<comment type="subcellular location">
    <subcellularLocation>
        <location evidence="2">Cytoplasm</location>
    </subcellularLocation>
    <subcellularLocation>
        <location evidence="1">Nucleus</location>
    </subcellularLocation>
</comment>
<evidence type="ECO:0000313" key="13">
    <source>
        <dbReference type="EMBL" id="CBK19842.2"/>
    </source>
</evidence>
<evidence type="ECO:0000256" key="1">
    <source>
        <dbReference type="ARBA" id="ARBA00004123"/>
    </source>
</evidence>
<keyword evidence="7" id="KW-0804">Transcription</keyword>
<evidence type="ECO:0000313" key="14">
    <source>
        <dbReference type="Proteomes" id="UP000008312"/>
    </source>
</evidence>
<gene>
    <name evidence="13" type="ORF">GSBLH_T00006045001</name>
</gene>
<evidence type="ECO:0000256" key="10">
    <source>
        <dbReference type="SAM" id="MobiDB-lite"/>
    </source>
</evidence>
<dbReference type="RefSeq" id="XP_012893890.1">
    <property type="nucleotide sequence ID" value="XM_013038436.1"/>
</dbReference>
<dbReference type="InterPro" id="IPR007282">
    <property type="entry name" value="NOT2/3/5_C"/>
</dbReference>
<feature type="compositionally biased region" description="Basic and acidic residues" evidence="10">
    <location>
        <begin position="1"/>
        <end position="23"/>
    </location>
</feature>
<feature type="region of interest" description="Disordered" evidence="10">
    <location>
        <begin position="1"/>
        <end position="45"/>
    </location>
</feature>
<keyword evidence="9" id="KW-0175">Coiled coil</keyword>
<dbReference type="InParanoid" id="D8LVK3"/>
<evidence type="ECO:0000256" key="7">
    <source>
        <dbReference type="ARBA" id="ARBA00023163"/>
    </source>
</evidence>
<evidence type="ECO:0000256" key="4">
    <source>
        <dbReference type="ARBA" id="ARBA00022490"/>
    </source>
</evidence>
<reference evidence="13" key="1">
    <citation type="submission" date="2010-02" db="EMBL/GenBank/DDBJ databases">
        <title>Sequencing and annotation of the Blastocystis hominis genome.</title>
        <authorList>
            <person name="Wincker P."/>
        </authorList>
    </citation>
    <scope>NUCLEOTIDE SEQUENCE</scope>
    <source>
        <strain evidence="13">Singapore isolate B</strain>
    </source>
</reference>
<keyword evidence="4" id="KW-0963">Cytoplasm</keyword>
<dbReference type="InterPro" id="IPR038635">
    <property type="entry name" value="CCR4-NOT_su2/3/5_C_sf"/>
</dbReference>
<dbReference type="GeneID" id="24922170"/>
<evidence type="ECO:0000256" key="6">
    <source>
        <dbReference type="ARBA" id="ARBA00023015"/>
    </source>
</evidence>
<evidence type="ECO:0000256" key="2">
    <source>
        <dbReference type="ARBA" id="ARBA00004496"/>
    </source>
</evidence>
<dbReference type="GO" id="GO:0005634">
    <property type="term" value="C:nucleus"/>
    <property type="evidence" value="ECO:0007669"/>
    <property type="project" value="UniProtKB-SubCell"/>
</dbReference>
<feature type="compositionally biased region" description="Polar residues" evidence="10">
    <location>
        <begin position="193"/>
        <end position="203"/>
    </location>
</feature>
<feature type="coiled-coil region" evidence="9">
    <location>
        <begin position="49"/>
        <end position="107"/>
    </location>
</feature>
<feature type="domain" description="CCR4-Not complex component Not N-terminal" evidence="11">
    <location>
        <begin position="2"/>
        <end position="138"/>
    </location>
</feature>
<dbReference type="InterPro" id="IPR040168">
    <property type="entry name" value="Not2/3/5"/>
</dbReference>
<keyword evidence="6" id="KW-0805">Transcription regulation</keyword>
<evidence type="ECO:0000256" key="9">
    <source>
        <dbReference type="SAM" id="Coils"/>
    </source>
</evidence>
<evidence type="ECO:0008006" key="15">
    <source>
        <dbReference type="Google" id="ProtNLM"/>
    </source>
</evidence>
<accession>D8LVK3</accession>
<feature type="region of interest" description="Disordered" evidence="10">
    <location>
        <begin position="135"/>
        <end position="255"/>
    </location>
</feature>
<keyword evidence="5" id="KW-0678">Repressor</keyword>
<protein>
    <recommendedName>
        <fullName evidence="15">NOT2/NOT3/NOT5 C-terminal domain-containing protein</fullName>
    </recommendedName>
</protein>
<name>D8LVK3_BLAHO</name>
<dbReference type="GO" id="GO:0006355">
    <property type="term" value="P:regulation of DNA-templated transcription"/>
    <property type="evidence" value="ECO:0007669"/>
    <property type="project" value="InterPro"/>
</dbReference>
<dbReference type="Proteomes" id="UP000008312">
    <property type="component" value="Unassembled WGS sequence"/>
</dbReference>
<dbReference type="GO" id="GO:0005737">
    <property type="term" value="C:cytoplasm"/>
    <property type="evidence" value="ECO:0007669"/>
    <property type="project" value="UniProtKB-SubCell"/>
</dbReference>
<feature type="compositionally biased region" description="Polar residues" evidence="10">
    <location>
        <begin position="214"/>
        <end position="236"/>
    </location>
</feature>
<keyword evidence="14" id="KW-1185">Reference proteome</keyword>
<sequence length="399" mass="45344">MAEARQKIEERMERSYEYEKEASIKGFSTKGLRQPTKQSPQDEKREEVMSAIKLLISELHKEIESCEAERESRGATQQTIAKYNNYIKMHNLHLSNLERELRRLDNRLTDPYTMDPVLSRTKDYLQNYRSKDFAVNESMNGDPAVDVLSNESSTRETPAHTEPTTKHQPILFPSLSSPMLPLKEKPVPVRPTINYTRVISRTPSKPAPPEHSKSTSSIPQKNSQAGDSLKPQTAVNPKNKAPELPSKPTFNPPVLSAEEIPQRSRLELIDILNRSYNTIKTSSIDVVDFAYRPESPVLTPLSFPQTPAAQLFQEEGLRKVGDVALFFGFAFSSSSQQRSVIAKVLGAKGWMFNPELKQWVMKLEDGTFKVYSYGKWESKVEKKVDVKKLISVWDVCFHG</sequence>
<evidence type="ECO:0000256" key="3">
    <source>
        <dbReference type="ARBA" id="ARBA00007682"/>
    </source>
</evidence>
<dbReference type="InterPro" id="IPR007207">
    <property type="entry name" value="Not_N"/>
</dbReference>
<evidence type="ECO:0000256" key="8">
    <source>
        <dbReference type="ARBA" id="ARBA00023242"/>
    </source>
</evidence>
<evidence type="ECO:0000259" key="11">
    <source>
        <dbReference type="Pfam" id="PF04065"/>
    </source>
</evidence>